<dbReference type="Pfam" id="PF02742">
    <property type="entry name" value="Fe_dep_repr_C"/>
    <property type="match status" value="1"/>
</dbReference>
<keyword evidence="2" id="KW-0805">Transcription regulation</keyword>
<evidence type="ECO:0000256" key="2">
    <source>
        <dbReference type="ARBA" id="ARBA00023015"/>
    </source>
</evidence>
<evidence type="ECO:0000313" key="8">
    <source>
        <dbReference type="Proteomes" id="UP000680656"/>
    </source>
</evidence>
<dbReference type="Gene3D" id="1.10.10.10">
    <property type="entry name" value="Winged helix-like DNA-binding domain superfamily/Winged helix DNA-binding domain"/>
    <property type="match status" value="1"/>
</dbReference>
<dbReference type="PANTHER" id="PTHR33238">
    <property type="entry name" value="IRON (METAL) DEPENDENT REPRESSOR, DTXR FAMILY"/>
    <property type="match status" value="1"/>
</dbReference>
<reference evidence="7 8" key="1">
    <citation type="submission" date="2021-05" db="EMBL/GenBank/DDBJ databases">
        <title>A novel Methanospirillum isolate from a pyrite-forming mixed culture.</title>
        <authorList>
            <person name="Bunk B."/>
            <person name="Sproer C."/>
            <person name="Spring S."/>
            <person name="Pester M."/>
        </authorList>
    </citation>
    <scope>NUCLEOTIDE SEQUENCE [LARGE SCALE GENOMIC DNA]</scope>
    <source>
        <strain evidence="7 8">J.3.6.1-F.2.7.3</strain>
    </source>
</reference>
<keyword evidence="3" id="KW-0238">DNA-binding</keyword>
<evidence type="ECO:0000256" key="3">
    <source>
        <dbReference type="ARBA" id="ARBA00023125"/>
    </source>
</evidence>
<name>A0A8E7B1G3_9EURY</name>
<proteinExistence type="inferred from homology"/>
<dbReference type="GO" id="GO:0003677">
    <property type="term" value="F:DNA binding"/>
    <property type="evidence" value="ECO:0007669"/>
    <property type="project" value="UniProtKB-KW"/>
</dbReference>
<dbReference type="InterPro" id="IPR036388">
    <property type="entry name" value="WH-like_DNA-bd_sf"/>
</dbReference>
<dbReference type="InterPro" id="IPR036390">
    <property type="entry name" value="WH_DNA-bd_sf"/>
</dbReference>
<dbReference type="InterPro" id="IPR001367">
    <property type="entry name" value="Fe_dep_repressor"/>
</dbReference>
<sequence>MAIRIDTPQKIRFLKFIYSQKDGVKSGDIAGKFGIRTSTVTRSLHELGEAGYIRYDPYQKVVLTTEGENITRFIQRRHRILSLMFNRAGLSEHDACEQAEKIEHLVPKEHVDQICRSLGHPRKAACGIIERDPACCGDFI</sequence>
<dbReference type="SUPFAM" id="SSF46785">
    <property type="entry name" value="Winged helix' DNA-binding domain"/>
    <property type="match status" value="1"/>
</dbReference>
<accession>A0A8E7B1G3</accession>
<dbReference type="PANTHER" id="PTHR33238:SF7">
    <property type="entry name" value="IRON-DEPENDENT TRANSCRIPTIONAL REGULATOR"/>
    <property type="match status" value="1"/>
</dbReference>
<dbReference type="InterPro" id="IPR022687">
    <property type="entry name" value="HTH_DTXR"/>
</dbReference>
<evidence type="ECO:0000256" key="4">
    <source>
        <dbReference type="ARBA" id="ARBA00023163"/>
    </source>
</evidence>
<dbReference type="KEGG" id="mrtj:KHC33_14925"/>
<protein>
    <submittedName>
        <fullName evidence="7">Metal-dependent transcriptional regulator</fullName>
    </submittedName>
</protein>
<gene>
    <name evidence="7" type="ORF">KHC33_14925</name>
</gene>
<feature type="domain" description="Iron dependent repressor metal binding and dimerisation" evidence="6">
    <location>
        <begin position="64"/>
        <end position="126"/>
    </location>
</feature>
<dbReference type="GO" id="GO:0046914">
    <property type="term" value="F:transition metal ion binding"/>
    <property type="evidence" value="ECO:0007669"/>
    <property type="project" value="InterPro"/>
</dbReference>
<dbReference type="EMBL" id="CP075546">
    <property type="protein sequence ID" value="QVV88596.1"/>
    <property type="molecule type" value="Genomic_DNA"/>
</dbReference>
<dbReference type="GO" id="GO:0003700">
    <property type="term" value="F:DNA-binding transcription factor activity"/>
    <property type="evidence" value="ECO:0007669"/>
    <property type="project" value="InterPro"/>
</dbReference>
<keyword evidence="8" id="KW-1185">Reference proteome</keyword>
<feature type="domain" description="HTH dtxR-type" evidence="5">
    <location>
        <begin position="13"/>
        <end position="59"/>
    </location>
</feature>
<dbReference type="SMART" id="SM00529">
    <property type="entry name" value="HTH_DTXR"/>
    <property type="match status" value="1"/>
</dbReference>
<evidence type="ECO:0000256" key="1">
    <source>
        <dbReference type="ARBA" id="ARBA00007871"/>
    </source>
</evidence>
<dbReference type="GeneID" id="65098503"/>
<comment type="similarity">
    <text evidence="1">Belongs to the DtxR/MntR family.</text>
</comment>
<dbReference type="InterPro" id="IPR036421">
    <property type="entry name" value="Fe_dep_repressor_sf"/>
</dbReference>
<dbReference type="SUPFAM" id="SSF47979">
    <property type="entry name" value="Iron-dependent repressor protein, dimerization domain"/>
    <property type="match status" value="1"/>
</dbReference>
<evidence type="ECO:0000259" key="5">
    <source>
        <dbReference type="Pfam" id="PF01325"/>
    </source>
</evidence>
<dbReference type="Proteomes" id="UP000680656">
    <property type="component" value="Chromosome"/>
</dbReference>
<dbReference type="GO" id="GO:0046983">
    <property type="term" value="F:protein dimerization activity"/>
    <property type="evidence" value="ECO:0007669"/>
    <property type="project" value="InterPro"/>
</dbReference>
<keyword evidence="4" id="KW-0804">Transcription</keyword>
<evidence type="ECO:0000259" key="6">
    <source>
        <dbReference type="Pfam" id="PF02742"/>
    </source>
</evidence>
<dbReference type="InterPro" id="IPR050536">
    <property type="entry name" value="DtxR_MntR_Metal-Reg"/>
</dbReference>
<dbReference type="RefSeq" id="WP_214419405.1">
    <property type="nucleotide sequence ID" value="NZ_CP075546.1"/>
</dbReference>
<evidence type="ECO:0000313" key="7">
    <source>
        <dbReference type="EMBL" id="QVV88596.1"/>
    </source>
</evidence>
<dbReference type="InterPro" id="IPR022689">
    <property type="entry name" value="Iron_dep_repressor"/>
</dbReference>
<dbReference type="AlphaFoldDB" id="A0A8E7B1G3"/>
<dbReference type="Pfam" id="PF01325">
    <property type="entry name" value="Fe_dep_repress"/>
    <property type="match status" value="1"/>
</dbReference>
<organism evidence="7 8">
    <name type="scientific">Methanospirillum purgamenti</name>
    <dbReference type="NCBI Taxonomy" id="2834276"/>
    <lineage>
        <taxon>Archaea</taxon>
        <taxon>Methanobacteriati</taxon>
        <taxon>Methanobacteriota</taxon>
        <taxon>Stenosarchaea group</taxon>
        <taxon>Methanomicrobia</taxon>
        <taxon>Methanomicrobiales</taxon>
        <taxon>Methanospirillaceae</taxon>
        <taxon>Methanospirillum</taxon>
    </lineage>
</organism>